<evidence type="ECO:0000313" key="1">
    <source>
        <dbReference type="EMBL" id="MBA0729579.1"/>
    </source>
</evidence>
<gene>
    <name evidence="1" type="ORF">Golax_023275</name>
</gene>
<proteinExistence type="predicted"/>
<name>A0A7J9B1H8_9ROSI</name>
<sequence>MWMKQFQICLTGLTRGSHQSQRFWLKPSYL</sequence>
<evidence type="ECO:0000313" key="2">
    <source>
        <dbReference type="Proteomes" id="UP000593574"/>
    </source>
</evidence>
<organism evidence="1 2">
    <name type="scientific">Gossypium laxum</name>
    <dbReference type="NCBI Taxonomy" id="34288"/>
    <lineage>
        <taxon>Eukaryota</taxon>
        <taxon>Viridiplantae</taxon>
        <taxon>Streptophyta</taxon>
        <taxon>Embryophyta</taxon>
        <taxon>Tracheophyta</taxon>
        <taxon>Spermatophyta</taxon>
        <taxon>Magnoliopsida</taxon>
        <taxon>eudicotyledons</taxon>
        <taxon>Gunneridae</taxon>
        <taxon>Pentapetalae</taxon>
        <taxon>rosids</taxon>
        <taxon>malvids</taxon>
        <taxon>Malvales</taxon>
        <taxon>Malvaceae</taxon>
        <taxon>Malvoideae</taxon>
        <taxon>Gossypium</taxon>
    </lineage>
</organism>
<keyword evidence="2" id="KW-1185">Reference proteome</keyword>
<reference evidence="1 2" key="1">
    <citation type="journal article" date="2019" name="Genome Biol. Evol.">
        <title>Insights into the evolution of the New World diploid cottons (Gossypium, subgenus Houzingenia) based on genome sequencing.</title>
        <authorList>
            <person name="Grover C.E."/>
            <person name="Arick M.A. 2nd"/>
            <person name="Thrash A."/>
            <person name="Conover J.L."/>
            <person name="Sanders W.S."/>
            <person name="Peterson D.G."/>
            <person name="Frelichowski J.E."/>
            <person name="Scheffler J.A."/>
            <person name="Scheffler B.E."/>
            <person name="Wendel J.F."/>
        </authorList>
    </citation>
    <scope>NUCLEOTIDE SEQUENCE [LARGE SCALE GENOMIC DNA]</scope>
    <source>
        <strain evidence="1">4</strain>
        <tissue evidence="1">Leaf</tissue>
    </source>
</reference>
<dbReference type="Proteomes" id="UP000593574">
    <property type="component" value="Unassembled WGS sequence"/>
</dbReference>
<accession>A0A7J9B1H8</accession>
<comment type="caution">
    <text evidence="1">The sequence shown here is derived from an EMBL/GenBank/DDBJ whole genome shotgun (WGS) entry which is preliminary data.</text>
</comment>
<dbReference type="AlphaFoldDB" id="A0A7J9B1H8"/>
<dbReference type="EMBL" id="JABEZV010438447">
    <property type="protein sequence ID" value="MBA0729579.1"/>
    <property type="molecule type" value="Genomic_DNA"/>
</dbReference>
<protein>
    <submittedName>
        <fullName evidence="1">Uncharacterized protein</fullName>
    </submittedName>
</protein>